<comment type="function">
    <text evidence="1">Capsid protein self-assembles to form rod-shaped virions about 18 nm in diameter with a central canal enclosing the viral genomic RNA.</text>
</comment>
<reference evidence="9 10" key="1">
    <citation type="journal article" date="2010" name="Arch. Virol.">
        <title>The complete genome sequence and genome structure of frangipani mosaic virus.</title>
        <authorList>
            <person name="Lim M.A."/>
            <person name="Hong J.S."/>
            <person name="Song Y.S."/>
            <person name="Ryu K.H."/>
        </authorList>
    </citation>
    <scope>NUCLEOTIDE SEQUENCE [LARGE SCALE GENOMIC DNA]</scope>
    <source>
        <strain evidence="9">FrMV-P</strain>
    </source>
</reference>
<proteinExistence type="inferred from homology"/>
<evidence type="ECO:0000256" key="5">
    <source>
        <dbReference type="ARBA" id="ARBA00022497"/>
    </source>
</evidence>
<sequence>MSYTNISTTNIIYLARSYIPGVDFIDLIISGLGQSFQTQSARDEFRSQLIGSYKVVVSKTVRFPENTIYLWANNPTIRPLLHAVFQALDTRNRIIEVESTNVVNPTSSETREATRRVDDATVAVRSQLQLLFDALSGGSGLYDRKAFEDASGLVWEEAAAVGTAGTSGTGTTTA</sequence>
<dbReference type="GO" id="GO:0005198">
    <property type="term" value="F:structural molecule activity"/>
    <property type="evidence" value="ECO:0007669"/>
    <property type="project" value="InterPro"/>
</dbReference>
<organism evidence="9 10">
    <name type="scientific">Frangipani mosaic virus</name>
    <dbReference type="NCBI Taxonomy" id="99585"/>
    <lineage>
        <taxon>Viruses</taxon>
        <taxon>Riboviria</taxon>
        <taxon>Orthornavirae</taxon>
        <taxon>Kitrinoviricota</taxon>
        <taxon>Alsuviricetes</taxon>
        <taxon>Martellivirales</taxon>
        <taxon>Virgaviridae</taxon>
        <taxon>Tobamovirus</taxon>
        <taxon>Tobamovirus frangipani</taxon>
    </lineage>
</organism>
<comment type="subcellular location">
    <subcellularLocation>
        <location evidence="2">Virion</location>
    </subcellularLocation>
</comment>
<evidence type="ECO:0000313" key="9">
    <source>
        <dbReference type="EMBL" id="ADN93256.1"/>
    </source>
</evidence>
<dbReference type="SUPFAM" id="SSF47195">
    <property type="entry name" value="TMV-like viral coat proteins"/>
    <property type="match status" value="1"/>
</dbReference>
<dbReference type="Proteomes" id="UP000203013">
    <property type="component" value="Segment"/>
</dbReference>
<evidence type="ECO:0000256" key="1">
    <source>
        <dbReference type="ARBA" id="ARBA00003662"/>
    </source>
</evidence>
<dbReference type="InterPro" id="IPR036417">
    <property type="entry name" value="TMV-like_coat_sf"/>
</dbReference>
<keyword evidence="7 8" id="KW-0946">Virion</keyword>
<evidence type="ECO:0000256" key="8">
    <source>
        <dbReference type="RuleBase" id="RU003967"/>
    </source>
</evidence>
<evidence type="ECO:0000256" key="3">
    <source>
        <dbReference type="ARBA" id="ARBA00005281"/>
    </source>
</evidence>
<dbReference type="GeneID" id="9777813"/>
<dbReference type="Pfam" id="PF00721">
    <property type="entry name" value="TMV_coat"/>
    <property type="match status" value="1"/>
</dbReference>
<evidence type="ECO:0000256" key="4">
    <source>
        <dbReference type="ARBA" id="ARBA00018091"/>
    </source>
</evidence>
<evidence type="ECO:0000256" key="6">
    <source>
        <dbReference type="ARBA" id="ARBA00022561"/>
    </source>
</evidence>
<dbReference type="RefSeq" id="YP_003915156.1">
    <property type="nucleotide sequence ID" value="NC_014546.1"/>
</dbReference>
<dbReference type="Gene3D" id="1.20.120.70">
    <property type="entry name" value="Tobacco mosaic virus-like, coat protein"/>
    <property type="match status" value="1"/>
</dbReference>
<keyword evidence="5" id="KW-1139">Helical capsid protein</keyword>
<dbReference type="InterPro" id="IPR001337">
    <property type="entry name" value="TMV-like_coat"/>
</dbReference>
<keyword evidence="10" id="KW-1185">Reference proteome</keyword>
<dbReference type="OrthoDB" id="12635at10239"/>
<dbReference type="KEGG" id="vg:9777813"/>
<comment type="similarity">
    <text evidence="3 8">Belongs to the virgaviridae capsid protein family.</text>
</comment>
<evidence type="ECO:0000256" key="2">
    <source>
        <dbReference type="ARBA" id="ARBA00004328"/>
    </source>
</evidence>
<dbReference type="EMBL" id="HM026454">
    <property type="protein sequence ID" value="ADN93256.1"/>
    <property type="molecule type" value="Genomic_RNA"/>
</dbReference>
<keyword evidence="6 8" id="KW-0167">Capsid protein</keyword>
<name>E2F1P9_9VIRU</name>
<evidence type="ECO:0000256" key="7">
    <source>
        <dbReference type="ARBA" id="ARBA00022844"/>
    </source>
</evidence>
<evidence type="ECO:0000313" key="10">
    <source>
        <dbReference type="Proteomes" id="UP000203013"/>
    </source>
</evidence>
<dbReference type="GO" id="GO:0019029">
    <property type="term" value="C:helical viral capsid"/>
    <property type="evidence" value="ECO:0007669"/>
    <property type="project" value="UniProtKB-KW"/>
</dbReference>
<accession>E2F1P9</accession>
<protein>
    <recommendedName>
        <fullName evidence="4 8">Capsid protein</fullName>
    </recommendedName>
</protein>